<dbReference type="GO" id="GO:0005164">
    <property type="term" value="F:tumor necrosis factor receptor binding"/>
    <property type="evidence" value="ECO:0007669"/>
    <property type="project" value="TreeGrafter"/>
</dbReference>
<evidence type="ECO:0000256" key="6">
    <source>
        <dbReference type="ARBA" id="ARBA00022833"/>
    </source>
</evidence>
<dbReference type="PROSITE" id="PS50145">
    <property type="entry name" value="ZF_TRAF"/>
    <property type="match status" value="1"/>
</dbReference>
<dbReference type="AlphaFoldDB" id="A0A1E1X952"/>
<dbReference type="SUPFAM" id="SSF49599">
    <property type="entry name" value="TRAF domain-like"/>
    <property type="match status" value="2"/>
</dbReference>
<dbReference type="PANTHER" id="PTHR10131">
    <property type="entry name" value="TNF RECEPTOR ASSOCIATED FACTOR"/>
    <property type="match status" value="1"/>
</dbReference>
<protein>
    <submittedName>
        <fullName evidence="10">Putative tnf receptor-associated factor 3</fullName>
    </submittedName>
</protein>
<dbReference type="PROSITE" id="PS00518">
    <property type="entry name" value="ZF_RING_1"/>
    <property type="match status" value="1"/>
</dbReference>
<accession>A0A1E1X952</accession>
<evidence type="ECO:0000259" key="9">
    <source>
        <dbReference type="PROSITE" id="PS50145"/>
    </source>
</evidence>
<evidence type="ECO:0000313" key="10">
    <source>
        <dbReference type="EMBL" id="JAT95546.1"/>
    </source>
</evidence>
<evidence type="ECO:0000256" key="2">
    <source>
        <dbReference type="ARBA" id="ARBA00022490"/>
    </source>
</evidence>
<keyword evidence="5 7" id="KW-0863">Zinc-finger</keyword>
<dbReference type="InterPro" id="IPR049342">
    <property type="entry name" value="TRAF1-6_MATH_dom"/>
</dbReference>
<evidence type="ECO:0000256" key="1">
    <source>
        <dbReference type="ARBA" id="ARBA00004496"/>
    </source>
</evidence>
<evidence type="ECO:0000256" key="3">
    <source>
        <dbReference type="ARBA" id="ARBA00022723"/>
    </source>
</evidence>
<evidence type="ECO:0000256" key="5">
    <source>
        <dbReference type="ARBA" id="ARBA00022771"/>
    </source>
</evidence>
<dbReference type="Gene3D" id="2.60.210.10">
    <property type="entry name" value="Apoptosis, Tumor Necrosis Factor Receptor Associated Protein 2, Chain A"/>
    <property type="match status" value="1"/>
</dbReference>
<dbReference type="GO" id="GO:0043122">
    <property type="term" value="P:regulation of canonical NF-kappaB signal transduction"/>
    <property type="evidence" value="ECO:0007669"/>
    <property type="project" value="TreeGrafter"/>
</dbReference>
<dbReference type="InterPro" id="IPR001293">
    <property type="entry name" value="Znf_TRAF"/>
</dbReference>
<feature type="domain" description="TRAF-type" evidence="9">
    <location>
        <begin position="117"/>
        <end position="149"/>
    </location>
</feature>
<evidence type="ECO:0000256" key="8">
    <source>
        <dbReference type="SAM" id="MobiDB-lite"/>
    </source>
</evidence>
<feature type="region of interest" description="Disordered" evidence="8">
    <location>
        <begin position="239"/>
        <end position="258"/>
    </location>
</feature>
<evidence type="ECO:0000256" key="4">
    <source>
        <dbReference type="ARBA" id="ARBA00022737"/>
    </source>
</evidence>
<reference evidence="10" key="1">
    <citation type="journal article" date="2017" name="Front. Cell. Infect. Microbiol.">
        <title>The Distinct Transcriptional Response of the Midgut of Amblyomma sculptum and Amblyomma aureolatum Ticks to Rickettsia rickettsii Correlates to Their Differences in Susceptibility to Infection.</title>
        <authorList>
            <person name="Martins L.A."/>
            <person name="Galletti M.F.B.M."/>
            <person name="Ribeiro J.M."/>
            <person name="Fujita A."/>
            <person name="Costa F.B."/>
            <person name="Labruna M.B."/>
            <person name="Daffre S."/>
            <person name="Fogaca A.C."/>
        </authorList>
    </citation>
    <scope>NUCLEOTIDE SEQUENCE</scope>
</reference>
<dbReference type="EMBL" id="GFAC01003642">
    <property type="protein sequence ID" value="JAT95546.1"/>
    <property type="molecule type" value="mRNA"/>
</dbReference>
<dbReference type="Gene3D" id="3.30.40.10">
    <property type="entry name" value="Zinc/RING finger domain, C3HC4 (zinc finger)"/>
    <property type="match status" value="1"/>
</dbReference>
<keyword evidence="6 7" id="KW-0862">Zinc</keyword>
<dbReference type="GO" id="GO:0009898">
    <property type="term" value="C:cytoplasmic side of plasma membrane"/>
    <property type="evidence" value="ECO:0007669"/>
    <property type="project" value="TreeGrafter"/>
</dbReference>
<dbReference type="InterPro" id="IPR008974">
    <property type="entry name" value="TRAF-like"/>
</dbReference>
<sequence>MPPVGLRYTLVGFSAGLDWRPLHFLEPIPQNRICRACGLVCRRTALLPCMHGLCESCYGQCAQGGEVICPLDDQNCQDGEVDWEECPVDEILRREVVCWNEGDGCGAVMAASEIYRHFRHECGHHSASCSKCSARVLRRDMCSHLRSACRDLVMPVTSPRETPQLSSRDEAGLSFLIRSLEQRACETGAFFERLSSDGSPRGKRLLEICHGLNTLRETLGTEISLSMDSVLGELAERVRQNHESSSTNRPAIVTSNDHMNGSLTAGASEIENLSNTMKTARDALKNVVANATRQNAERVVNVGSLPETSTADGGESCQQTLNCARTELRLPKLCLDSCVFFVNDVQSLKESALKVGHKFFFIRVVYLRGYCMQPGLKFVKDGSSARLHICFFIRKGYVDEALEWPFRHEIRLSFINAVTDAVREVIFKPISSALQGPTESDQCLIKVEFPSLSLDDLVRDGYVHDGKLLVKWELLA</sequence>
<dbReference type="PANTHER" id="PTHR10131:SF138">
    <property type="entry name" value="RE66324P"/>
    <property type="match status" value="1"/>
</dbReference>
<evidence type="ECO:0000256" key="7">
    <source>
        <dbReference type="PROSITE-ProRule" id="PRU00207"/>
    </source>
</evidence>
<feature type="compositionally biased region" description="Polar residues" evidence="8">
    <location>
        <begin position="243"/>
        <end position="258"/>
    </location>
</feature>
<organism evidence="10">
    <name type="scientific">Amblyomma aureolatum</name>
    <dbReference type="NCBI Taxonomy" id="187763"/>
    <lineage>
        <taxon>Eukaryota</taxon>
        <taxon>Metazoa</taxon>
        <taxon>Ecdysozoa</taxon>
        <taxon>Arthropoda</taxon>
        <taxon>Chelicerata</taxon>
        <taxon>Arachnida</taxon>
        <taxon>Acari</taxon>
        <taxon>Parasitiformes</taxon>
        <taxon>Ixodida</taxon>
        <taxon>Ixodoidea</taxon>
        <taxon>Ixodidae</taxon>
        <taxon>Amblyomminae</taxon>
        <taxon>Amblyomma</taxon>
    </lineage>
</organism>
<keyword evidence="10" id="KW-0675">Receptor</keyword>
<comment type="subcellular location">
    <subcellularLocation>
        <location evidence="1">Cytoplasm</location>
    </subcellularLocation>
</comment>
<keyword evidence="4" id="KW-0677">Repeat</keyword>
<proteinExistence type="evidence at transcript level"/>
<dbReference type="GO" id="GO:0008270">
    <property type="term" value="F:zinc ion binding"/>
    <property type="evidence" value="ECO:0007669"/>
    <property type="project" value="UniProtKB-KW"/>
</dbReference>
<keyword evidence="3 7" id="KW-0479">Metal-binding</keyword>
<keyword evidence="2" id="KW-0963">Cytoplasm</keyword>
<dbReference type="InterPro" id="IPR013083">
    <property type="entry name" value="Znf_RING/FYVE/PHD"/>
</dbReference>
<dbReference type="InterPro" id="IPR017907">
    <property type="entry name" value="Znf_RING_CS"/>
</dbReference>
<name>A0A1E1X952_9ACAR</name>
<dbReference type="GO" id="GO:0005737">
    <property type="term" value="C:cytoplasm"/>
    <property type="evidence" value="ECO:0007669"/>
    <property type="project" value="UniProtKB-SubCell"/>
</dbReference>
<feature type="zinc finger region" description="TRAF-type" evidence="7">
    <location>
        <begin position="117"/>
        <end position="149"/>
    </location>
</feature>
<dbReference type="Pfam" id="PF21355">
    <property type="entry name" value="TRAF-mep_MATH"/>
    <property type="match status" value="1"/>
</dbReference>
<dbReference type="CDD" id="cd16449">
    <property type="entry name" value="RING-HC"/>
    <property type="match status" value="1"/>
</dbReference>